<dbReference type="InterPro" id="IPR014721">
    <property type="entry name" value="Ribsml_uS5_D2-typ_fold_subgr"/>
</dbReference>
<evidence type="ECO:0000256" key="11">
    <source>
        <dbReference type="HAMAP-Rule" id="MF_00938"/>
    </source>
</evidence>
<protein>
    <recommendedName>
        <fullName evidence="11">DNA topoisomerase 4 subunit B</fullName>
        <ecNumber evidence="11">5.6.2.2</ecNumber>
    </recommendedName>
    <alternativeName>
        <fullName evidence="11">Topoisomerase IV subunit B</fullName>
    </alternativeName>
</protein>
<dbReference type="InterPro" id="IPR005737">
    <property type="entry name" value="TopoIV_B_Gneg"/>
</dbReference>
<dbReference type="InterPro" id="IPR000565">
    <property type="entry name" value="Topo_IIA_B"/>
</dbReference>
<feature type="binding site" evidence="11">
    <location>
        <position position="48"/>
    </location>
    <ligand>
        <name>ATP</name>
        <dbReference type="ChEBI" id="CHEBI:30616"/>
    </ligand>
</feature>
<dbReference type="SMART" id="SM00387">
    <property type="entry name" value="HATPase_c"/>
    <property type="match status" value="1"/>
</dbReference>
<dbReference type="InterPro" id="IPR013759">
    <property type="entry name" value="Topo_IIA_B_C"/>
</dbReference>
<comment type="subunit">
    <text evidence="10 11">Heterotetramer composed of ParC and ParE.</text>
</comment>
<feature type="site" description="Interaction with DNA" evidence="11">
    <location>
        <position position="554"/>
    </location>
</feature>
<dbReference type="PANTHER" id="PTHR45866">
    <property type="entry name" value="DNA GYRASE/TOPOISOMERASE SUBUNIT B"/>
    <property type="match status" value="1"/>
</dbReference>
<dbReference type="Pfam" id="PF02518">
    <property type="entry name" value="HATPase_c"/>
    <property type="match status" value="1"/>
</dbReference>
<gene>
    <name evidence="11" type="primary">parE</name>
    <name evidence="14" type="ORF">EV184_13318</name>
</gene>
<dbReference type="InterPro" id="IPR018522">
    <property type="entry name" value="TopoIIA_CS"/>
</dbReference>
<keyword evidence="9 11" id="KW-0413">Isomerase</keyword>
<name>A0A4R2AWV6_9HYPH</name>
<dbReference type="GO" id="GO:0005694">
    <property type="term" value="C:chromosome"/>
    <property type="evidence" value="ECO:0007669"/>
    <property type="project" value="InterPro"/>
</dbReference>
<dbReference type="RefSeq" id="WP_132081382.1">
    <property type="nucleotide sequence ID" value="NZ_SLVU01000033.1"/>
</dbReference>
<evidence type="ECO:0000256" key="2">
    <source>
        <dbReference type="ARBA" id="ARBA00001946"/>
    </source>
</evidence>
<dbReference type="Proteomes" id="UP000295043">
    <property type="component" value="Unassembled WGS sequence"/>
</dbReference>
<dbReference type="PANTHER" id="PTHR45866:SF4">
    <property type="entry name" value="DNA TOPOISOMERASE 4 SUBUNIT B"/>
    <property type="match status" value="1"/>
</dbReference>
<feature type="binding site" evidence="11">
    <location>
        <position position="88"/>
    </location>
    <ligand>
        <name>ATP</name>
        <dbReference type="ChEBI" id="CHEBI:30616"/>
    </ligand>
</feature>
<dbReference type="Pfam" id="PF00986">
    <property type="entry name" value="DNA_gyraseB_C"/>
    <property type="match status" value="1"/>
</dbReference>
<dbReference type="CDD" id="cd00822">
    <property type="entry name" value="TopoII_Trans_DNA_gyrase"/>
    <property type="match status" value="1"/>
</dbReference>
<keyword evidence="4 11" id="KW-0547">Nucleotide-binding</keyword>
<keyword evidence="5 11" id="KW-0067">ATP-binding</keyword>
<feature type="binding site" evidence="11">
    <location>
        <begin position="157"/>
        <end position="163"/>
    </location>
    <ligand>
        <name>ATP</name>
        <dbReference type="ChEBI" id="CHEBI:30616"/>
    </ligand>
</feature>
<evidence type="ECO:0000313" key="14">
    <source>
        <dbReference type="EMBL" id="TCN18478.1"/>
    </source>
</evidence>
<evidence type="ECO:0000259" key="13">
    <source>
        <dbReference type="PROSITE" id="PS50880"/>
    </source>
</evidence>
<reference evidence="14 15" key="1">
    <citation type="submission" date="2019-03" db="EMBL/GenBank/DDBJ databases">
        <title>Genomic Encyclopedia of Type Strains, Phase IV (KMG-V): Genome sequencing to study the core and pangenomes of soil and plant-associated prokaryotes.</title>
        <authorList>
            <person name="Whitman W."/>
        </authorList>
    </citation>
    <scope>NUCLEOTIDE SEQUENCE [LARGE SCALE GENOMIC DNA]</scope>
    <source>
        <strain evidence="14 15">23C40</strain>
    </source>
</reference>
<dbReference type="GO" id="GO:0006265">
    <property type="term" value="P:DNA topological change"/>
    <property type="evidence" value="ECO:0007669"/>
    <property type="project" value="UniProtKB-UniRule"/>
</dbReference>
<proteinExistence type="inferred from homology"/>
<dbReference type="EMBL" id="SLVU01000033">
    <property type="protein sequence ID" value="TCN18478.1"/>
    <property type="molecule type" value="Genomic_DNA"/>
</dbReference>
<dbReference type="InterPro" id="IPR002288">
    <property type="entry name" value="DNA_gyrase_B_C"/>
</dbReference>
<dbReference type="SMART" id="SM00433">
    <property type="entry name" value="TOP2c"/>
    <property type="match status" value="1"/>
</dbReference>
<dbReference type="SUPFAM" id="SSF55874">
    <property type="entry name" value="ATPase domain of HSP90 chaperone/DNA topoisomerase II/histidine kinase"/>
    <property type="match status" value="1"/>
</dbReference>
<dbReference type="PRINTS" id="PR01159">
    <property type="entry name" value="DNAGYRASEB"/>
</dbReference>
<evidence type="ECO:0000313" key="15">
    <source>
        <dbReference type="Proteomes" id="UP000295043"/>
    </source>
</evidence>
<evidence type="ECO:0000256" key="12">
    <source>
        <dbReference type="SAM" id="MobiDB-lite"/>
    </source>
</evidence>
<dbReference type="GO" id="GO:0007059">
    <property type="term" value="P:chromosome segregation"/>
    <property type="evidence" value="ECO:0007669"/>
    <property type="project" value="UniProtKB-UniRule"/>
</dbReference>
<comment type="catalytic activity">
    <reaction evidence="1 11">
        <text>ATP-dependent breakage, passage and rejoining of double-stranded DNA.</text>
        <dbReference type="EC" id="5.6.2.2"/>
    </reaction>
</comment>
<feature type="domain" description="Toprim" evidence="13">
    <location>
        <begin position="468"/>
        <end position="582"/>
    </location>
</feature>
<dbReference type="PRINTS" id="PR00418">
    <property type="entry name" value="TPI2FAMILY"/>
</dbReference>
<feature type="site" description="Interaction with DNA" evidence="11">
    <location>
        <position position="671"/>
    </location>
</feature>
<comment type="function">
    <text evidence="11">Topoisomerase IV is essential for chromosome segregation. It relaxes supercoiled DNA. Performs the decatenation events required during the replication of a circular DNA molecule.</text>
</comment>
<feature type="binding site" evidence="11">
    <location>
        <position position="388"/>
    </location>
    <ligand>
        <name>ATP</name>
        <dbReference type="ChEBI" id="CHEBI:30616"/>
    </ligand>
</feature>
<accession>A0A4R2AWV6</accession>
<dbReference type="CDD" id="cd16928">
    <property type="entry name" value="HATPase_GyrB-like"/>
    <property type="match status" value="1"/>
</dbReference>
<dbReference type="Gene3D" id="3.40.50.670">
    <property type="match status" value="1"/>
</dbReference>
<dbReference type="PROSITE" id="PS00177">
    <property type="entry name" value="TOPOISOMERASE_II"/>
    <property type="match status" value="1"/>
</dbReference>
<dbReference type="InterPro" id="IPR013506">
    <property type="entry name" value="Topo_IIA_bsu_dom2"/>
</dbReference>
<evidence type="ECO:0000256" key="1">
    <source>
        <dbReference type="ARBA" id="ARBA00000185"/>
    </source>
</evidence>
<dbReference type="Pfam" id="PF01751">
    <property type="entry name" value="Toprim"/>
    <property type="match status" value="1"/>
</dbReference>
<dbReference type="HAMAP" id="MF_00938">
    <property type="entry name" value="ParE_type1"/>
    <property type="match status" value="1"/>
</dbReference>
<dbReference type="InterPro" id="IPR036890">
    <property type="entry name" value="HATPase_C_sf"/>
</dbReference>
<dbReference type="FunFam" id="3.30.230.10:FF:000047">
    <property type="entry name" value="DNA topoisomerase 4 subunit B"/>
    <property type="match status" value="1"/>
</dbReference>
<dbReference type="Gene3D" id="3.30.230.10">
    <property type="match status" value="1"/>
</dbReference>
<dbReference type="NCBIfam" id="TIGR01055">
    <property type="entry name" value="parE_Gneg"/>
    <property type="match status" value="1"/>
</dbReference>
<dbReference type="GO" id="GO:0003918">
    <property type="term" value="F:DNA topoisomerase type II (double strand cut, ATP-hydrolyzing) activity"/>
    <property type="evidence" value="ECO:0007669"/>
    <property type="project" value="UniProtKB-UniRule"/>
</dbReference>
<evidence type="ECO:0000256" key="7">
    <source>
        <dbReference type="ARBA" id="ARBA00023029"/>
    </source>
</evidence>
<evidence type="ECO:0000256" key="4">
    <source>
        <dbReference type="ARBA" id="ARBA00022741"/>
    </source>
</evidence>
<keyword evidence="8 11" id="KW-0238">DNA-binding</keyword>
<dbReference type="FunFam" id="3.40.50.670:FF:000006">
    <property type="entry name" value="DNA topoisomerase (ATP-hydrolyzing)"/>
    <property type="match status" value="1"/>
</dbReference>
<feature type="site" description="Interaction with DNA" evidence="11">
    <location>
        <position position="502"/>
    </location>
</feature>
<comment type="similarity">
    <text evidence="11">Belongs to the type II topoisomerase family. ParE type 1 subfamily.</text>
</comment>
<feature type="binding site" evidence="11">
    <location>
        <position position="115"/>
    </location>
    <ligand>
        <name>ATP</name>
        <dbReference type="ChEBI" id="CHEBI:30616"/>
    </ligand>
</feature>
<organism evidence="14 15">
    <name type="scientific">Sinorhizobium americanum</name>
    <dbReference type="NCBI Taxonomy" id="194963"/>
    <lineage>
        <taxon>Bacteria</taxon>
        <taxon>Pseudomonadati</taxon>
        <taxon>Pseudomonadota</taxon>
        <taxon>Alphaproteobacteria</taxon>
        <taxon>Hyphomicrobiales</taxon>
        <taxon>Rhizobiaceae</taxon>
        <taxon>Sinorhizobium/Ensifer group</taxon>
        <taxon>Sinorhizobium</taxon>
    </lineage>
</organism>
<dbReference type="InterPro" id="IPR003594">
    <property type="entry name" value="HATPase_dom"/>
</dbReference>
<dbReference type="InterPro" id="IPR013760">
    <property type="entry name" value="Topo_IIA-like_dom_sf"/>
</dbReference>
<comment type="cofactor">
    <cofactor evidence="2">
        <name>Mg(2+)</name>
        <dbReference type="ChEBI" id="CHEBI:18420"/>
    </cofactor>
</comment>
<dbReference type="SUPFAM" id="SSF54211">
    <property type="entry name" value="Ribosomal protein S5 domain 2-like"/>
    <property type="match status" value="1"/>
</dbReference>
<evidence type="ECO:0000256" key="6">
    <source>
        <dbReference type="ARBA" id="ARBA00022842"/>
    </source>
</evidence>
<keyword evidence="3" id="KW-0479">Metal-binding</keyword>
<comment type="caution">
    <text evidence="14">The sequence shown here is derived from an EMBL/GenBank/DDBJ whole genome shotgun (WGS) entry which is preliminary data.</text>
</comment>
<dbReference type="GO" id="GO:0046872">
    <property type="term" value="F:metal ion binding"/>
    <property type="evidence" value="ECO:0007669"/>
    <property type="project" value="UniProtKB-KW"/>
</dbReference>
<keyword evidence="6" id="KW-0460">Magnesium</keyword>
<dbReference type="InterPro" id="IPR006171">
    <property type="entry name" value="TOPRIM_dom"/>
</dbReference>
<keyword evidence="7 11" id="KW-0799">Topoisomerase</keyword>
<dbReference type="Pfam" id="PF00204">
    <property type="entry name" value="DNA_gyraseB"/>
    <property type="match status" value="1"/>
</dbReference>
<dbReference type="AlphaFoldDB" id="A0A4R2AWV6"/>
<dbReference type="GO" id="GO:0005524">
    <property type="term" value="F:ATP binding"/>
    <property type="evidence" value="ECO:0007669"/>
    <property type="project" value="UniProtKB-UniRule"/>
</dbReference>
<dbReference type="InterPro" id="IPR001241">
    <property type="entry name" value="Topo_IIA"/>
</dbReference>
<evidence type="ECO:0000256" key="9">
    <source>
        <dbReference type="ARBA" id="ARBA00023235"/>
    </source>
</evidence>
<evidence type="ECO:0000256" key="8">
    <source>
        <dbReference type="ARBA" id="ARBA00023125"/>
    </source>
</evidence>
<evidence type="ECO:0000256" key="10">
    <source>
        <dbReference type="ARBA" id="ARBA00063644"/>
    </source>
</evidence>
<evidence type="ECO:0000256" key="5">
    <source>
        <dbReference type="ARBA" id="ARBA00022840"/>
    </source>
</evidence>
<dbReference type="Gene3D" id="3.30.565.10">
    <property type="entry name" value="Histidine kinase-like ATPase, C-terminal domain"/>
    <property type="match status" value="1"/>
</dbReference>
<dbReference type="InterPro" id="IPR020568">
    <property type="entry name" value="Ribosomal_Su5_D2-typ_SF"/>
</dbReference>
<feature type="region of interest" description="Disordered" evidence="12">
    <location>
        <begin position="1"/>
        <end position="48"/>
    </location>
</feature>
<evidence type="ECO:0000256" key="3">
    <source>
        <dbReference type="ARBA" id="ARBA00022723"/>
    </source>
</evidence>
<dbReference type="GO" id="GO:0003677">
    <property type="term" value="F:DNA binding"/>
    <property type="evidence" value="ECO:0007669"/>
    <property type="project" value="UniProtKB-UniRule"/>
</dbReference>
<dbReference type="FunFam" id="3.30.565.10:FF:000002">
    <property type="entry name" value="DNA gyrase subunit B"/>
    <property type="match status" value="1"/>
</dbReference>
<dbReference type="EC" id="5.6.2.2" evidence="11"/>
<dbReference type="SUPFAM" id="SSF56719">
    <property type="entry name" value="Type II DNA topoisomerase"/>
    <property type="match status" value="1"/>
</dbReference>
<dbReference type="PROSITE" id="PS50880">
    <property type="entry name" value="TOPRIM"/>
    <property type="match status" value="1"/>
</dbReference>
<sequence>MDDSSDLFSAMPLQPKPADAGAPRKPTAPAAGNVAPRPAPKSSDGSDYDASAIEVLEGLEPVRRRPGMYIGGTDEKALHHLFAEVIDNSMDEAVAGHANFIEVNLDAEGFLTVTDNGRGIPVENHPKFPNKSTLEVVMTVLHAGGKFDGKAYETSGGLHGVGVSVVNALSDSVEVEVARNRKLYRQRFSRGIPQGGLEELGEVHNRRGTKVRFHPDPQIFGPHARFEPARLFRMARSKAYLFGGVEIRWSCDPSLLPEGSETPDRAVFHFPGGLKDYLAATLGKEFTVTREIFAGKSEKAGGHGSLEWAVTWYGGDQQIHSYCNTIPTPEGGTHEAGLRIALTKGLKNYAELTQNKRAAIVTTDDVMISAAGMLSVFIREPEFVGQTKDKLATVEAQRIVENALRDPFDHYLADNPAEAAKLLDWVIERAEERVRRRKEKEVNRKTAVRKLRLPGKLADCAQNTAEGAELFIVEGDSAGGSAKQARNRANQAILPLRGKILNVASAGREKLGANQQITDLVQALGCGTRSKYREEDLRYERVIIMTDADVDGAHIASLLITFFYQEMPELIRGGHLYLAVPPLYRLSQGSKTLYARDDAHREELMRTEFNGRGKVEIGRFKGLGEMLPAQLKETTMDPANRTLLKVEIDDVDFEGTREAVDNLMGTKADARFRFIQERAVFADNLDI</sequence>